<organism evidence="5 6">
    <name type="scientific">Aquirufa echingensis</name>
    <dbReference type="NCBI Taxonomy" id="3096516"/>
    <lineage>
        <taxon>Bacteria</taxon>
        <taxon>Pseudomonadati</taxon>
        <taxon>Bacteroidota</taxon>
        <taxon>Cytophagia</taxon>
        <taxon>Cytophagales</taxon>
        <taxon>Flectobacillaceae</taxon>
        <taxon>Aquirufa</taxon>
    </lineage>
</organism>
<gene>
    <name evidence="5" type="ORF">SKC38_00670</name>
</gene>
<dbReference type="RefSeq" id="WP_377974215.1">
    <property type="nucleotide sequence ID" value="NZ_JBBKYA010000001.1"/>
</dbReference>
<evidence type="ECO:0000256" key="3">
    <source>
        <dbReference type="ARBA" id="ARBA00023163"/>
    </source>
</evidence>
<keyword evidence="1" id="KW-0805">Transcription regulation</keyword>
<dbReference type="SMART" id="SM00342">
    <property type="entry name" value="HTH_ARAC"/>
    <property type="match status" value="1"/>
</dbReference>
<comment type="caution">
    <text evidence="5">The sequence shown here is derived from an EMBL/GenBank/DDBJ whole genome shotgun (WGS) entry which is preliminary data.</text>
</comment>
<dbReference type="InterPro" id="IPR009057">
    <property type="entry name" value="Homeodomain-like_sf"/>
</dbReference>
<dbReference type="EMBL" id="JBBKYA010000001">
    <property type="protein sequence ID" value="MFD3274736.1"/>
    <property type="molecule type" value="Genomic_DNA"/>
</dbReference>
<reference evidence="5 6" key="1">
    <citation type="submission" date="2024-03" db="EMBL/GenBank/DDBJ databases">
        <title>Aquirufa genome sequencing.</title>
        <authorList>
            <person name="Pitt A."/>
            <person name="Hahn M.W."/>
        </authorList>
    </citation>
    <scope>NUCLEOTIDE SEQUENCE [LARGE SCALE GENOMIC DNA]</scope>
    <source>
        <strain evidence="5 6">PLAD-142S6K</strain>
    </source>
</reference>
<dbReference type="Pfam" id="PF12833">
    <property type="entry name" value="HTH_18"/>
    <property type="match status" value="1"/>
</dbReference>
<evidence type="ECO:0000313" key="5">
    <source>
        <dbReference type="EMBL" id="MFD3274736.1"/>
    </source>
</evidence>
<dbReference type="PRINTS" id="PR00032">
    <property type="entry name" value="HTHARAC"/>
</dbReference>
<dbReference type="InterPro" id="IPR018060">
    <property type="entry name" value="HTH_AraC"/>
</dbReference>
<dbReference type="Gene3D" id="1.10.10.60">
    <property type="entry name" value="Homeodomain-like"/>
    <property type="match status" value="2"/>
</dbReference>
<dbReference type="PROSITE" id="PS01124">
    <property type="entry name" value="HTH_ARAC_FAMILY_2"/>
    <property type="match status" value="1"/>
</dbReference>
<feature type="domain" description="HTH araC/xylS-type" evidence="4">
    <location>
        <begin position="201"/>
        <end position="302"/>
    </location>
</feature>
<keyword evidence="3" id="KW-0804">Transcription</keyword>
<evidence type="ECO:0000256" key="2">
    <source>
        <dbReference type="ARBA" id="ARBA00023125"/>
    </source>
</evidence>
<dbReference type="PANTHER" id="PTHR43280">
    <property type="entry name" value="ARAC-FAMILY TRANSCRIPTIONAL REGULATOR"/>
    <property type="match status" value="1"/>
</dbReference>
<dbReference type="Proteomes" id="UP001598114">
    <property type="component" value="Unassembled WGS sequence"/>
</dbReference>
<protein>
    <submittedName>
        <fullName evidence="5">Helix-turn-helix transcriptional regulator</fullName>
    </submittedName>
</protein>
<proteinExistence type="predicted"/>
<sequence length="303" mass="35529">MEKTIQVNNIDEYNQNNNHKTLHPLVSVLDYSKANVRDWGDADTLRFQYGLYSVVLKEVVCGDIRYGKHTYDYQAGTLVFFAPGQVAEMQNPKIRYQPQGHGLVFHPDLLIGTNLGRSISHYKFFHYESHEALHLSEDEQKMILDCFAKIEFELKQPIDKHSKKLIVSNIELFLDYCQRFYDRQFITREHVNKGILERFETLMHQYFETDQAQVNGIPSVSYFANELHLSANYFGDLIKKETGLTAKDYIQNKTIDVAKNRVFDTDKTINEIAFEMGFKYPQHFTRLFKQRVGQTPNEYRSLN</sequence>
<evidence type="ECO:0000259" key="4">
    <source>
        <dbReference type="PROSITE" id="PS01124"/>
    </source>
</evidence>
<name>A0ABW6CYT7_9BACT</name>
<accession>A0ABW6CYT7</accession>
<keyword evidence="2" id="KW-0238">DNA-binding</keyword>
<dbReference type="PANTHER" id="PTHR43280:SF32">
    <property type="entry name" value="TRANSCRIPTIONAL REGULATORY PROTEIN"/>
    <property type="match status" value="1"/>
</dbReference>
<evidence type="ECO:0000256" key="1">
    <source>
        <dbReference type="ARBA" id="ARBA00023015"/>
    </source>
</evidence>
<evidence type="ECO:0000313" key="6">
    <source>
        <dbReference type="Proteomes" id="UP001598114"/>
    </source>
</evidence>
<dbReference type="SUPFAM" id="SSF46689">
    <property type="entry name" value="Homeodomain-like"/>
    <property type="match status" value="1"/>
</dbReference>
<dbReference type="InterPro" id="IPR020449">
    <property type="entry name" value="Tscrpt_reg_AraC-type_HTH"/>
</dbReference>
<keyword evidence="6" id="KW-1185">Reference proteome</keyword>